<dbReference type="eggNOG" id="ENOG502ZAQR">
    <property type="taxonomic scope" value="Bacteria"/>
</dbReference>
<dbReference type="OrthoDB" id="6286374at2"/>
<dbReference type="STRING" id="65393.PCC7424_4720"/>
<dbReference type="EMBL" id="CP001291">
    <property type="protein sequence ID" value="ACK73080.1"/>
    <property type="molecule type" value="Genomic_DNA"/>
</dbReference>
<keyword evidence="1" id="KW-0812">Transmembrane</keyword>
<dbReference type="Proteomes" id="UP000002384">
    <property type="component" value="Chromosome"/>
</dbReference>
<evidence type="ECO:0000313" key="3">
    <source>
        <dbReference type="Proteomes" id="UP000002384"/>
    </source>
</evidence>
<dbReference type="HOGENOM" id="CLU_037944_1_0_3"/>
<evidence type="ECO:0000313" key="2">
    <source>
        <dbReference type="EMBL" id="ACK73080.1"/>
    </source>
</evidence>
<keyword evidence="1" id="KW-1133">Transmembrane helix</keyword>
<feature type="transmembrane region" description="Helical" evidence="1">
    <location>
        <begin position="184"/>
        <end position="204"/>
    </location>
</feature>
<name>B7KBV2_GLOC7</name>
<dbReference type="AlphaFoldDB" id="B7KBV2"/>
<sequence length="330" mass="37099">MNFSVILDVVISFSFIYLVLSLVASEIQELITTVLQWRSRHLKYSIAKLFDENNNGTELTEKLWESSLIKSLYQTGKFKPKPVKFEGPSYIDGKLFSEALLCIIFDCDDNFPETIDRAIERIKDTPLIKSENLKTNLLSLGKLAKVKVEAGQNEFRQFQHEIENWFDNSMARASGAYKRNAKGVALIIAFVLAIVVNADTVYILNSLSKNGTLRQSINQVAENVILSNSEAVSSCLATAESDANQNQCLNPIKNQIDTTFNDLSPLPIGWDLSNPWNRQFNPLTPKAIFKVFIGWGVSAVAISMGAPFWFEFLNKFVNIRNTGKKPNNSQ</sequence>
<accession>B7KBV2</accession>
<dbReference type="KEGG" id="cyc:PCC7424_4720"/>
<keyword evidence="3" id="KW-1185">Reference proteome</keyword>
<evidence type="ECO:0000256" key="1">
    <source>
        <dbReference type="SAM" id="Phobius"/>
    </source>
</evidence>
<proteinExistence type="predicted"/>
<protein>
    <submittedName>
        <fullName evidence="2">Uncharacterized protein</fullName>
    </submittedName>
</protein>
<gene>
    <name evidence="2" type="ordered locus">PCC7424_4720</name>
</gene>
<dbReference type="RefSeq" id="WP_015956663.1">
    <property type="nucleotide sequence ID" value="NC_011729.1"/>
</dbReference>
<feature type="transmembrane region" description="Helical" evidence="1">
    <location>
        <begin position="6"/>
        <end position="24"/>
    </location>
</feature>
<keyword evidence="1" id="KW-0472">Membrane</keyword>
<organism evidence="2 3">
    <name type="scientific">Gloeothece citriformis (strain PCC 7424)</name>
    <name type="common">Cyanothece sp. (strain PCC 7424)</name>
    <dbReference type="NCBI Taxonomy" id="65393"/>
    <lineage>
        <taxon>Bacteria</taxon>
        <taxon>Bacillati</taxon>
        <taxon>Cyanobacteriota</taxon>
        <taxon>Cyanophyceae</taxon>
        <taxon>Oscillatoriophycideae</taxon>
        <taxon>Chroococcales</taxon>
        <taxon>Aphanothecaceae</taxon>
        <taxon>Gloeothece</taxon>
        <taxon>Gloeothece citriformis</taxon>
    </lineage>
</organism>
<feature type="transmembrane region" description="Helical" evidence="1">
    <location>
        <begin position="287"/>
        <end position="310"/>
    </location>
</feature>
<reference evidence="3" key="1">
    <citation type="journal article" date="2011" name="MBio">
        <title>Novel metabolic attributes of the genus Cyanothece, comprising a group of unicellular nitrogen-fixing Cyanobacteria.</title>
        <authorList>
            <person name="Bandyopadhyay A."/>
            <person name="Elvitigala T."/>
            <person name="Welsh E."/>
            <person name="Stockel J."/>
            <person name="Liberton M."/>
            <person name="Min H."/>
            <person name="Sherman L.A."/>
            <person name="Pakrasi H.B."/>
        </authorList>
    </citation>
    <scope>NUCLEOTIDE SEQUENCE [LARGE SCALE GENOMIC DNA]</scope>
    <source>
        <strain evidence="3">PCC 7424</strain>
    </source>
</reference>